<accession>A0A150GAU9</accession>
<reference evidence="4" key="1">
    <citation type="journal article" date="2016" name="Nat. Commun.">
        <title>The Gonium pectorale genome demonstrates co-option of cell cycle regulation during the evolution of multicellularity.</title>
        <authorList>
            <person name="Hanschen E.R."/>
            <person name="Marriage T.N."/>
            <person name="Ferris P.J."/>
            <person name="Hamaji T."/>
            <person name="Toyoda A."/>
            <person name="Fujiyama A."/>
            <person name="Neme R."/>
            <person name="Noguchi H."/>
            <person name="Minakuchi Y."/>
            <person name="Suzuki M."/>
            <person name="Kawai-Toyooka H."/>
            <person name="Smith D.R."/>
            <person name="Sparks H."/>
            <person name="Anderson J."/>
            <person name="Bakaric R."/>
            <person name="Luria V."/>
            <person name="Karger A."/>
            <person name="Kirschner M.W."/>
            <person name="Durand P.M."/>
            <person name="Michod R.E."/>
            <person name="Nozaki H."/>
            <person name="Olson B.J."/>
        </authorList>
    </citation>
    <scope>NUCLEOTIDE SEQUENCE [LARGE SCALE GENOMIC DNA]</scope>
    <source>
        <strain evidence="4">NIES-2863</strain>
    </source>
</reference>
<dbReference type="GO" id="GO:0060271">
    <property type="term" value="P:cilium assembly"/>
    <property type="evidence" value="ECO:0007669"/>
    <property type="project" value="TreeGrafter"/>
</dbReference>
<keyword evidence="4" id="KW-1185">Reference proteome</keyword>
<dbReference type="Proteomes" id="UP000075714">
    <property type="component" value="Unassembled WGS sequence"/>
</dbReference>
<feature type="region of interest" description="Disordered" evidence="2">
    <location>
        <begin position="307"/>
        <end position="333"/>
    </location>
</feature>
<dbReference type="OrthoDB" id="550750at2759"/>
<keyword evidence="1" id="KW-0175">Coiled coil</keyword>
<dbReference type="GO" id="GO:0007020">
    <property type="term" value="P:microtubule nucleation"/>
    <property type="evidence" value="ECO:0007669"/>
    <property type="project" value="TreeGrafter"/>
</dbReference>
<organism evidence="3 4">
    <name type="scientific">Gonium pectorale</name>
    <name type="common">Green alga</name>
    <dbReference type="NCBI Taxonomy" id="33097"/>
    <lineage>
        <taxon>Eukaryota</taxon>
        <taxon>Viridiplantae</taxon>
        <taxon>Chlorophyta</taxon>
        <taxon>core chlorophytes</taxon>
        <taxon>Chlorophyceae</taxon>
        <taxon>CS clade</taxon>
        <taxon>Chlamydomonadales</taxon>
        <taxon>Volvocaceae</taxon>
        <taxon>Gonium</taxon>
    </lineage>
</organism>
<evidence type="ECO:0000313" key="3">
    <source>
        <dbReference type="EMBL" id="KXZ46893.1"/>
    </source>
</evidence>
<dbReference type="GO" id="GO:0005876">
    <property type="term" value="C:spindle microtubule"/>
    <property type="evidence" value="ECO:0007669"/>
    <property type="project" value="TreeGrafter"/>
</dbReference>
<dbReference type="AlphaFoldDB" id="A0A150GAU9"/>
<protein>
    <submittedName>
        <fullName evidence="3">Uncharacterized protein</fullName>
    </submittedName>
</protein>
<dbReference type="STRING" id="33097.A0A150GAU9"/>
<dbReference type="PANTHER" id="PTHR46725">
    <property type="entry name" value="COILED-COIL DOMAIN-CONTAINING PROTEIN 57"/>
    <property type="match status" value="1"/>
</dbReference>
<evidence type="ECO:0000256" key="2">
    <source>
        <dbReference type="SAM" id="MobiDB-lite"/>
    </source>
</evidence>
<dbReference type="InterPro" id="IPR042481">
    <property type="entry name" value="CCDC57"/>
</dbReference>
<proteinExistence type="predicted"/>
<feature type="coiled-coil region" evidence="1">
    <location>
        <begin position="92"/>
        <end position="258"/>
    </location>
</feature>
<comment type="caution">
    <text evidence="3">The sequence shown here is derived from an EMBL/GenBank/DDBJ whole genome shotgun (WGS) entry which is preliminary data.</text>
</comment>
<sequence length="333" mass="36597">MQFEALKLDFTYNLDLLRQRDEELACYDEATAAQRAAEAALRGRVAELEALAGSLQAELQSARAAAEQQEFVLAAKRSELAGLLEEERLGRAEALLRTKEQAEAARRALQRDLEDARDQAEQQRRALHASFQQQLYEAQAAAAAEVAQLKQAAAASSQLAEQRLAELKQAAEREAQALQQAEASRATIRERDVTLRGLELELDSRAREHDATVRQLQQQAAEAQHKLRLAAESYEAHRTQLGAQLATAQACLEELRRQCLEDIGLLQRRHGEEMAAAETATLERQLAEVRAAAAAAVELAVQERDAAVSWGDKDGNSGCKKPAPAAARRYKGS</sequence>
<gene>
    <name evidence="3" type="ORF">GPECTOR_39g387</name>
</gene>
<dbReference type="GO" id="GO:0045931">
    <property type="term" value="P:positive regulation of mitotic cell cycle"/>
    <property type="evidence" value="ECO:0007669"/>
    <property type="project" value="TreeGrafter"/>
</dbReference>
<dbReference type="EMBL" id="LSYV01000040">
    <property type="protein sequence ID" value="KXZ46893.1"/>
    <property type="molecule type" value="Genomic_DNA"/>
</dbReference>
<dbReference type="PANTHER" id="PTHR46725:SF1">
    <property type="entry name" value="COILED-COIL DOMAIN-CONTAINING PROTEIN 57"/>
    <property type="match status" value="1"/>
</dbReference>
<evidence type="ECO:0000313" key="4">
    <source>
        <dbReference type="Proteomes" id="UP000075714"/>
    </source>
</evidence>
<name>A0A150GAU9_GONPE</name>
<evidence type="ECO:0000256" key="1">
    <source>
        <dbReference type="SAM" id="Coils"/>
    </source>
</evidence>